<evidence type="ECO:0000313" key="11">
    <source>
        <dbReference type="Proteomes" id="UP001188597"/>
    </source>
</evidence>
<evidence type="ECO:0000259" key="8">
    <source>
        <dbReference type="Pfam" id="PF23559"/>
    </source>
</evidence>
<protein>
    <submittedName>
        <fullName evidence="10">Uncharacterized protein</fullName>
    </submittedName>
</protein>
<evidence type="ECO:0000256" key="1">
    <source>
        <dbReference type="ARBA" id="ARBA00008894"/>
    </source>
</evidence>
<dbReference type="InterPro" id="IPR027417">
    <property type="entry name" value="P-loop_NTPase"/>
</dbReference>
<dbReference type="InterPro" id="IPR041118">
    <property type="entry name" value="Rx_N"/>
</dbReference>
<dbReference type="PANTHER" id="PTHR23155">
    <property type="entry name" value="DISEASE RESISTANCE PROTEIN RP"/>
    <property type="match status" value="1"/>
</dbReference>
<gene>
    <name evidence="10" type="ORF">RJ639_047050</name>
</gene>
<keyword evidence="11" id="KW-1185">Reference proteome</keyword>
<dbReference type="Gene3D" id="3.80.10.10">
    <property type="entry name" value="Ribonuclease Inhibitor"/>
    <property type="match status" value="1"/>
</dbReference>
<evidence type="ECO:0000256" key="5">
    <source>
        <dbReference type="ARBA" id="ARBA00022821"/>
    </source>
</evidence>
<keyword evidence="4" id="KW-0547">Nucleotide-binding</keyword>
<evidence type="ECO:0000256" key="4">
    <source>
        <dbReference type="ARBA" id="ARBA00022741"/>
    </source>
</evidence>
<evidence type="ECO:0000256" key="2">
    <source>
        <dbReference type="ARBA" id="ARBA00022614"/>
    </source>
</evidence>
<dbReference type="Pfam" id="PF23598">
    <property type="entry name" value="LRR_14"/>
    <property type="match status" value="1"/>
</dbReference>
<dbReference type="EMBL" id="JAVXUP010000717">
    <property type="protein sequence ID" value="KAK3022345.1"/>
    <property type="molecule type" value="Genomic_DNA"/>
</dbReference>
<dbReference type="InterPro" id="IPR044974">
    <property type="entry name" value="Disease_R_plants"/>
</dbReference>
<dbReference type="AlphaFoldDB" id="A0AA88W9Y2"/>
<dbReference type="InterPro" id="IPR058922">
    <property type="entry name" value="WHD_DRP"/>
</dbReference>
<dbReference type="FunFam" id="1.10.10.10:FF:000322">
    <property type="entry name" value="Probable disease resistance protein At1g63360"/>
    <property type="match status" value="1"/>
</dbReference>
<dbReference type="Pfam" id="PF18052">
    <property type="entry name" value="Rx_N"/>
    <property type="match status" value="1"/>
</dbReference>
<dbReference type="SUPFAM" id="SSF52058">
    <property type="entry name" value="L domain-like"/>
    <property type="match status" value="1"/>
</dbReference>
<dbReference type="SUPFAM" id="SSF52540">
    <property type="entry name" value="P-loop containing nucleoside triphosphate hydrolases"/>
    <property type="match status" value="1"/>
</dbReference>
<feature type="domain" description="Disease resistance protein winged helix" evidence="8">
    <location>
        <begin position="218"/>
        <end position="297"/>
    </location>
</feature>
<dbReference type="GO" id="GO:0005524">
    <property type="term" value="F:ATP binding"/>
    <property type="evidence" value="ECO:0007669"/>
    <property type="project" value="UniProtKB-KW"/>
</dbReference>
<dbReference type="CDD" id="cd14798">
    <property type="entry name" value="RX-CC_like"/>
    <property type="match status" value="1"/>
</dbReference>
<dbReference type="PANTHER" id="PTHR23155:SF1185">
    <property type="entry name" value="DISEASE RESISTANCE RPP8-LIKE PROTEIN 3-RELATED"/>
    <property type="match status" value="1"/>
</dbReference>
<keyword evidence="5" id="KW-0611">Plant defense</keyword>
<keyword evidence="6" id="KW-0067">ATP-binding</keyword>
<comment type="caution">
    <text evidence="10">The sequence shown here is derived from an EMBL/GenBank/DDBJ whole genome shotgun (WGS) entry which is preliminary data.</text>
</comment>
<dbReference type="GO" id="GO:0098542">
    <property type="term" value="P:defense response to other organism"/>
    <property type="evidence" value="ECO:0007669"/>
    <property type="project" value="TreeGrafter"/>
</dbReference>
<dbReference type="Gene3D" id="1.10.8.430">
    <property type="entry name" value="Helical domain of apoptotic protease-activating factors"/>
    <property type="match status" value="1"/>
</dbReference>
<dbReference type="Proteomes" id="UP001188597">
    <property type="component" value="Unassembled WGS sequence"/>
</dbReference>
<dbReference type="Pfam" id="PF23559">
    <property type="entry name" value="WHD_DRP"/>
    <property type="match status" value="1"/>
</dbReference>
<keyword evidence="2" id="KW-0433">Leucine-rich repeat</keyword>
<reference evidence="10" key="1">
    <citation type="submission" date="2022-12" db="EMBL/GenBank/DDBJ databases">
        <title>Draft genome assemblies for two species of Escallonia (Escalloniales).</title>
        <authorList>
            <person name="Chanderbali A."/>
            <person name="Dervinis C."/>
            <person name="Anghel I."/>
            <person name="Soltis D."/>
            <person name="Soltis P."/>
            <person name="Zapata F."/>
        </authorList>
    </citation>
    <scope>NUCLEOTIDE SEQUENCE</scope>
    <source>
        <strain evidence="10">UCBG64.0493</strain>
        <tissue evidence="10">Leaf</tissue>
    </source>
</reference>
<evidence type="ECO:0000256" key="6">
    <source>
        <dbReference type="ARBA" id="ARBA00022840"/>
    </source>
</evidence>
<name>A0AA88W9Y2_9ASTE</name>
<evidence type="ECO:0000313" key="10">
    <source>
        <dbReference type="EMBL" id="KAK3022345.1"/>
    </source>
</evidence>
<dbReference type="InterPro" id="IPR038005">
    <property type="entry name" value="RX-like_CC"/>
</dbReference>
<dbReference type="InterPro" id="IPR055414">
    <property type="entry name" value="LRR_R13L4/SHOC2-like"/>
</dbReference>
<feature type="domain" description="Disease resistance R13L4/SHOC-2-like LRR" evidence="9">
    <location>
        <begin position="390"/>
        <end position="720"/>
    </location>
</feature>
<dbReference type="GO" id="GO:0043531">
    <property type="term" value="F:ADP binding"/>
    <property type="evidence" value="ECO:0007669"/>
    <property type="project" value="InterPro"/>
</dbReference>
<sequence length="758" mass="86973">MEQAIVQLALRKLSSLLIEEGKFLFGVGEKVGELESELKWMDCFLKDANAKQEHGDERVRNWVMEIKEVGYDADDVIDNFIVKVLFRRKGNILKRYACFFGESRALHKVGLEIEATKRKINTLTSRLQTYGVKFDSEGEDFRFSTDMLSLGKEMVRNCTGLPLAIVTLGGLLATKRKLDEWEMVQKNMRHGEVLNVLALSYQDLPYYLKACFLHLGHFPEDHKIGAEKLVRMWVAEEFVPPTTVESCEGGGLLDTMVSVAKGYLLELVGRCMVQVAEYTKLSGRIKSCRLHDLMRDVCLSKAKEENFLRLVIGYLNGNKVFLGGNNLFTSSINCKIRRLAIYLGRREDVNHPSFAVHGQEYFSQHSRLRSALFFGGEAIDWQYAEQKILKPIVMGFTFLRVLDLEGLYMYGVSLPVEIGNLFHLRYLNLRFSSFTWLPSSIGRLRSLQTLDLRAQRGFNWIKRLMEFHVPNVLWKLEGLRHLYLPSRVDEGKAKLRLDKLSNLEMLENFDSDTCDTKCISLLTNLRELKRCRVRVEELGAILSTPCRTNSNQRSYSLQHSSFSIRGNIQTEEEQNLLLQLLASRHLHKLEIEDCLTKLPEHHQFPSGLTRLLFINTELKDDPMPTLEKLPNLRSLVLHKKSYLGKKLTCSATTPLVNAAGVGGFPRLRFLILTGLNNLAEWNVDEGAMMSLLHLVIEDCKKLKRIPEGLRFLSSLKELEIIRMPEAFRNRIRRGGEDFHKVQHVPSISTSAEFYARDY</sequence>
<dbReference type="InterPro" id="IPR042197">
    <property type="entry name" value="Apaf_helical"/>
</dbReference>
<dbReference type="Gene3D" id="1.10.10.10">
    <property type="entry name" value="Winged helix-like DNA-binding domain superfamily/Winged helix DNA-binding domain"/>
    <property type="match status" value="1"/>
</dbReference>
<dbReference type="InterPro" id="IPR036388">
    <property type="entry name" value="WH-like_DNA-bd_sf"/>
</dbReference>
<keyword evidence="3" id="KW-0677">Repeat</keyword>
<dbReference type="InterPro" id="IPR032675">
    <property type="entry name" value="LRR_dom_sf"/>
</dbReference>
<comment type="similarity">
    <text evidence="1">Belongs to the disease resistance NB-LRR family.</text>
</comment>
<evidence type="ECO:0000259" key="7">
    <source>
        <dbReference type="Pfam" id="PF18052"/>
    </source>
</evidence>
<proteinExistence type="inferred from homology"/>
<organism evidence="10 11">
    <name type="scientific">Escallonia herrerae</name>
    <dbReference type="NCBI Taxonomy" id="1293975"/>
    <lineage>
        <taxon>Eukaryota</taxon>
        <taxon>Viridiplantae</taxon>
        <taxon>Streptophyta</taxon>
        <taxon>Embryophyta</taxon>
        <taxon>Tracheophyta</taxon>
        <taxon>Spermatophyta</taxon>
        <taxon>Magnoliopsida</taxon>
        <taxon>eudicotyledons</taxon>
        <taxon>Gunneridae</taxon>
        <taxon>Pentapetalae</taxon>
        <taxon>asterids</taxon>
        <taxon>campanulids</taxon>
        <taxon>Escalloniales</taxon>
        <taxon>Escalloniaceae</taxon>
        <taxon>Escallonia</taxon>
    </lineage>
</organism>
<evidence type="ECO:0000256" key="3">
    <source>
        <dbReference type="ARBA" id="ARBA00022737"/>
    </source>
</evidence>
<accession>A0AA88W9Y2</accession>
<dbReference type="Gene3D" id="1.20.5.4130">
    <property type="match status" value="1"/>
</dbReference>
<evidence type="ECO:0000259" key="9">
    <source>
        <dbReference type="Pfam" id="PF23598"/>
    </source>
</evidence>
<feature type="domain" description="Disease resistance N-terminal" evidence="7">
    <location>
        <begin position="5"/>
        <end position="89"/>
    </location>
</feature>